<dbReference type="InterPro" id="IPR002052">
    <property type="entry name" value="DNA_methylase_N6_adenine_CS"/>
</dbReference>
<dbReference type="GO" id="GO:0102559">
    <property type="term" value="F:peptide chain release factor N(5)-glutamine methyltransferase activity"/>
    <property type="evidence" value="ECO:0007669"/>
    <property type="project" value="UniProtKB-EC"/>
</dbReference>
<dbReference type="InterPro" id="IPR007848">
    <property type="entry name" value="Small_mtfrase_dom"/>
</dbReference>
<accession>A0A9D1ZIT7</accession>
<dbReference type="HAMAP" id="MF_02126">
    <property type="entry name" value="RF_methyltr_PrmC"/>
    <property type="match status" value="1"/>
</dbReference>
<gene>
    <name evidence="5 8" type="primary">prmC</name>
    <name evidence="8" type="ORF">H9824_06445</name>
</gene>
<evidence type="ECO:0000256" key="1">
    <source>
        <dbReference type="ARBA" id="ARBA00022603"/>
    </source>
</evidence>
<evidence type="ECO:0000256" key="2">
    <source>
        <dbReference type="ARBA" id="ARBA00022679"/>
    </source>
</evidence>
<protein>
    <recommendedName>
        <fullName evidence="5">Release factor glutamine methyltransferase</fullName>
        <shortName evidence="5">RF MTase</shortName>
        <ecNumber evidence="5">2.1.1.297</ecNumber>
    </recommendedName>
    <alternativeName>
        <fullName evidence="5">N5-glutamine methyltransferase PrmC</fullName>
    </alternativeName>
    <alternativeName>
        <fullName evidence="5">Protein-(glutamine-N5) MTase PrmC</fullName>
    </alternativeName>
    <alternativeName>
        <fullName evidence="5">Protein-glutamine N-methyltransferase PrmC</fullName>
    </alternativeName>
</protein>
<comment type="caution">
    <text evidence="5">Lacks conserved residue(s) required for the propagation of feature annotation.</text>
</comment>
<dbReference type="Pfam" id="PF05175">
    <property type="entry name" value="MTS"/>
    <property type="match status" value="1"/>
</dbReference>
<organism evidence="8 9">
    <name type="scientific">Candidatus Bacteroides pullicola</name>
    <dbReference type="NCBI Taxonomy" id="2838475"/>
    <lineage>
        <taxon>Bacteria</taxon>
        <taxon>Pseudomonadati</taxon>
        <taxon>Bacteroidota</taxon>
        <taxon>Bacteroidia</taxon>
        <taxon>Bacteroidales</taxon>
        <taxon>Bacteroidaceae</taxon>
        <taxon>Bacteroides</taxon>
    </lineage>
</organism>
<sequence>MRISPAELRNRLRTCYSATEAAAMARIICCEMLGQRATDFVLNEPLETDGTQARLLEDAVGRLLRFEPMQYIQGKARFLGRDFHVEPGVLIPRPETEELVERMLREIPANARIADIGTGSGCIAITLALEVPGAQVEAWDISETALRIARQNAKALQAEVDFVHRDALTWPPREKGTLDVIVSNPPYVTEAERTAMEPNVLLHEPEGALFVPNEDPLRFYRCIGLLGREMLAPGGRLYFEINRAYGKETADLLRRQGYTNVQTDKDLSGNDRFVTATQPGQIIGH</sequence>
<dbReference type="GO" id="GO:0032259">
    <property type="term" value="P:methylation"/>
    <property type="evidence" value="ECO:0007669"/>
    <property type="project" value="UniProtKB-KW"/>
</dbReference>
<dbReference type="AlphaFoldDB" id="A0A9D1ZIT7"/>
<evidence type="ECO:0000256" key="3">
    <source>
        <dbReference type="ARBA" id="ARBA00022691"/>
    </source>
</evidence>
<comment type="function">
    <text evidence="5">Methylates the class 1 translation termination release factors RF1/PrfA and RF2/PrfB on the glutamine residue of the universally conserved GGQ motif.</text>
</comment>
<evidence type="ECO:0000313" key="8">
    <source>
        <dbReference type="EMBL" id="HIY88326.1"/>
    </source>
</evidence>
<dbReference type="InterPro" id="IPR004556">
    <property type="entry name" value="HemK-like"/>
</dbReference>
<keyword evidence="2 5" id="KW-0808">Transferase</keyword>
<keyword evidence="1 5" id="KW-0489">Methyltransferase</keyword>
<dbReference type="EMBL" id="DXCV01000046">
    <property type="protein sequence ID" value="HIY88326.1"/>
    <property type="molecule type" value="Genomic_DNA"/>
</dbReference>
<feature type="binding site" evidence="5">
    <location>
        <begin position="117"/>
        <end position="121"/>
    </location>
    <ligand>
        <name>S-adenosyl-L-methionine</name>
        <dbReference type="ChEBI" id="CHEBI:59789"/>
    </ligand>
</feature>
<name>A0A9D1ZIT7_9BACE</name>
<feature type="domain" description="Release factor glutamine methyltransferase N-terminal" evidence="7">
    <location>
        <begin position="8"/>
        <end position="74"/>
    </location>
</feature>
<feature type="binding site" evidence="5">
    <location>
        <position position="140"/>
    </location>
    <ligand>
        <name>S-adenosyl-L-methionine</name>
        <dbReference type="ChEBI" id="CHEBI:59789"/>
    </ligand>
</feature>
<dbReference type="PROSITE" id="PS00092">
    <property type="entry name" value="N6_MTASE"/>
    <property type="match status" value="1"/>
</dbReference>
<comment type="caution">
    <text evidence="8">The sequence shown here is derived from an EMBL/GenBank/DDBJ whole genome shotgun (WGS) entry which is preliminary data.</text>
</comment>
<dbReference type="SUPFAM" id="SSF53335">
    <property type="entry name" value="S-adenosyl-L-methionine-dependent methyltransferases"/>
    <property type="match status" value="1"/>
</dbReference>
<feature type="binding site" evidence="5">
    <location>
        <position position="184"/>
    </location>
    <ligand>
        <name>S-adenosyl-L-methionine</name>
        <dbReference type="ChEBI" id="CHEBI:59789"/>
    </ligand>
</feature>
<dbReference type="NCBIfam" id="TIGR00536">
    <property type="entry name" value="hemK_fam"/>
    <property type="match status" value="1"/>
</dbReference>
<dbReference type="PANTHER" id="PTHR18895:SF74">
    <property type="entry name" value="MTRF1L RELEASE FACTOR GLUTAMINE METHYLTRANSFERASE"/>
    <property type="match status" value="1"/>
</dbReference>
<dbReference type="PANTHER" id="PTHR18895">
    <property type="entry name" value="HEMK METHYLTRANSFERASE"/>
    <property type="match status" value="1"/>
</dbReference>
<dbReference type="CDD" id="cd02440">
    <property type="entry name" value="AdoMet_MTases"/>
    <property type="match status" value="1"/>
</dbReference>
<dbReference type="Gene3D" id="1.10.8.10">
    <property type="entry name" value="DNA helicase RuvA subunit, C-terminal domain"/>
    <property type="match status" value="1"/>
</dbReference>
<dbReference type="InterPro" id="IPR050320">
    <property type="entry name" value="N5-glutamine_MTase"/>
</dbReference>
<proteinExistence type="inferred from homology"/>
<dbReference type="Gene3D" id="3.40.50.150">
    <property type="entry name" value="Vaccinia Virus protein VP39"/>
    <property type="match status" value="1"/>
</dbReference>
<evidence type="ECO:0000256" key="4">
    <source>
        <dbReference type="ARBA" id="ARBA00048391"/>
    </source>
</evidence>
<evidence type="ECO:0000259" key="6">
    <source>
        <dbReference type="Pfam" id="PF05175"/>
    </source>
</evidence>
<dbReference type="GO" id="GO:0003676">
    <property type="term" value="F:nucleic acid binding"/>
    <property type="evidence" value="ECO:0007669"/>
    <property type="project" value="InterPro"/>
</dbReference>
<evidence type="ECO:0000313" key="9">
    <source>
        <dbReference type="Proteomes" id="UP000886851"/>
    </source>
</evidence>
<dbReference type="EC" id="2.1.1.297" evidence="5"/>
<dbReference type="Proteomes" id="UP000886851">
    <property type="component" value="Unassembled WGS sequence"/>
</dbReference>
<comment type="similarity">
    <text evidence="5">Belongs to the protein N5-glutamine methyltransferase family. PrmC subfamily.</text>
</comment>
<dbReference type="InterPro" id="IPR019874">
    <property type="entry name" value="RF_methyltr_PrmC"/>
</dbReference>
<dbReference type="Pfam" id="PF17827">
    <property type="entry name" value="PrmC_N"/>
    <property type="match status" value="1"/>
</dbReference>
<reference evidence="8" key="2">
    <citation type="submission" date="2021-04" db="EMBL/GenBank/DDBJ databases">
        <authorList>
            <person name="Gilroy R."/>
        </authorList>
    </citation>
    <scope>NUCLEOTIDE SEQUENCE</scope>
    <source>
        <strain evidence="8">Gambia2-208</strain>
    </source>
</reference>
<reference evidence="8" key="1">
    <citation type="journal article" date="2021" name="PeerJ">
        <title>Extensive microbial diversity within the chicken gut microbiome revealed by metagenomics and culture.</title>
        <authorList>
            <person name="Gilroy R."/>
            <person name="Ravi A."/>
            <person name="Getino M."/>
            <person name="Pursley I."/>
            <person name="Horton D.L."/>
            <person name="Alikhan N.F."/>
            <person name="Baker D."/>
            <person name="Gharbi K."/>
            <person name="Hall N."/>
            <person name="Watson M."/>
            <person name="Adriaenssens E.M."/>
            <person name="Foster-Nyarko E."/>
            <person name="Jarju S."/>
            <person name="Secka A."/>
            <person name="Antonio M."/>
            <person name="Oren A."/>
            <person name="Chaudhuri R.R."/>
            <person name="La Ragione R."/>
            <person name="Hildebrand F."/>
            <person name="Pallen M.J."/>
        </authorList>
    </citation>
    <scope>NUCLEOTIDE SEQUENCE</scope>
    <source>
        <strain evidence="8">Gambia2-208</strain>
    </source>
</reference>
<dbReference type="NCBIfam" id="TIGR03534">
    <property type="entry name" value="RF_mod_PrmC"/>
    <property type="match status" value="1"/>
</dbReference>
<comment type="catalytic activity">
    <reaction evidence="4 5">
        <text>L-glutaminyl-[peptide chain release factor] + S-adenosyl-L-methionine = N(5)-methyl-L-glutaminyl-[peptide chain release factor] + S-adenosyl-L-homocysteine + H(+)</text>
        <dbReference type="Rhea" id="RHEA:42896"/>
        <dbReference type="Rhea" id="RHEA-COMP:10271"/>
        <dbReference type="Rhea" id="RHEA-COMP:10272"/>
        <dbReference type="ChEBI" id="CHEBI:15378"/>
        <dbReference type="ChEBI" id="CHEBI:30011"/>
        <dbReference type="ChEBI" id="CHEBI:57856"/>
        <dbReference type="ChEBI" id="CHEBI:59789"/>
        <dbReference type="ChEBI" id="CHEBI:61891"/>
        <dbReference type="EC" id="2.1.1.297"/>
    </reaction>
</comment>
<dbReference type="InterPro" id="IPR029063">
    <property type="entry name" value="SAM-dependent_MTases_sf"/>
</dbReference>
<keyword evidence="3 5" id="KW-0949">S-adenosyl-L-methionine</keyword>
<feature type="binding site" evidence="5">
    <location>
        <begin position="184"/>
        <end position="187"/>
    </location>
    <ligand>
        <name>substrate</name>
    </ligand>
</feature>
<dbReference type="InterPro" id="IPR040758">
    <property type="entry name" value="PrmC_N"/>
</dbReference>
<evidence type="ECO:0000259" key="7">
    <source>
        <dbReference type="Pfam" id="PF17827"/>
    </source>
</evidence>
<evidence type="ECO:0000256" key="5">
    <source>
        <dbReference type="HAMAP-Rule" id="MF_02126"/>
    </source>
</evidence>
<feature type="domain" description="Methyltransferase small" evidence="6">
    <location>
        <begin position="99"/>
        <end position="194"/>
    </location>
</feature>